<reference evidence="1" key="1">
    <citation type="submission" date="2022-10" db="EMBL/GenBank/DDBJ databases">
        <title>Culturing micro-colonial fungi from biological soil crusts in the Mojave desert and describing Neophaeococcomyces mojavensis, and introducing the new genera and species Taxawa tesnikishii.</title>
        <authorList>
            <person name="Kurbessoian T."/>
            <person name="Stajich J.E."/>
        </authorList>
    </citation>
    <scope>NUCLEOTIDE SEQUENCE</scope>
    <source>
        <strain evidence="1">JES_112</strain>
    </source>
</reference>
<organism evidence="1 2">
    <name type="scientific">Neophaeococcomyces mojaviensis</name>
    <dbReference type="NCBI Taxonomy" id="3383035"/>
    <lineage>
        <taxon>Eukaryota</taxon>
        <taxon>Fungi</taxon>
        <taxon>Dikarya</taxon>
        <taxon>Ascomycota</taxon>
        <taxon>Pezizomycotina</taxon>
        <taxon>Eurotiomycetes</taxon>
        <taxon>Chaetothyriomycetidae</taxon>
        <taxon>Chaetothyriales</taxon>
        <taxon>Chaetothyriales incertae sedis</taxon>
        <taxon>Neophaeococcomyces</taxon>
    </lineage>
</organism>
<evidence type="ECO:0000313" key="1">
    <source>
        <dbReference type="EMBL" id="KAJ9653302.1"/>
    </source>
</evidence>
<comment type="caution">
    <text evidence="1">The sequence shown here is derived from an EMBL/GenBank/DDBJ whole genome shotgun (WGS) entry which is preliminary data.</text>
</comment>
<name>A0ACC2ZZW1_9EURO</name>
<sequence length="227" mass="24870">MYHDLTLYLRIAQAVFALIALGLNASLISFFSTHTALPPTPSAYIFLVFTSTFTLLLSLPYAIFAPTNFRQVFTPYSSLAIESITNIFWFAAFVSGAVWLGHLSTCIGTVCHSARAGVVIAALEWSLWCITLSLPIRLVVEGRRGDPQAIEERNAGVGRGYRGMTTVEKVKGWKLRRQATDRANLHGEEGGGLKEKLKRGLETVKVRAENVAGGWKERSSHGSVNAV</sequence>
<dbReference type="EMBL" id="JAPDRQ010000159">
    <property type="protein sequence ID" value="KAJ9653302.1"/>
    <property type="molecule type" value="Genomic_DNA"/>
</dbReference>
<gene>
    <name evidence="1" type="ORF">H2198_007491</name>
</gene>
<accession>A0ACC2ZZW1</accession>
<keyword evidence="2" id="KW-1185">Reference proteome</keyword>
<dbReference type="Proteomes" id="UP001172386">
    <property type="component" value="Unassembled WGS sequence"/>
</dbReference>
<proteinExistence type="predicted"/>
<protein>
    <submittedName>
        <fullName evidence="1">Uncharacterized protein</fullName>
    </submittedName>
</protein>
<evidence type="ECO:0000313" key="2">
    <source>
        <dbReference type="Proteomes" id="UP001172386"/>
    </source>
</evidence>